<protein>
    <submittedName>
        <fullName evidence="11">Sodium/calcium exchanger membrane region domain-containing protein</fullName>
    </submittedName>
</protein>
<keyword evidence="6 8" id="KW-1133">Transmembrane helix</keyword>
<dbReference type="InterPro" id="IPR044880">
    <property type="entry name" value="NCX_ion-bd_dom_sf"/>
</dbReference>
<keyword evidence="4" id="KW-0109">Calcium transport</keyword>
<dbReference type="Proteomes" id="UP000887578">
    <property type="component" value="Unplaced"/>
</dbReference>
<dbReference type="GO" id="GO:0005886">
    <property type="term" value="C:plasma membrane"/>
    <property type="evidence" value="ECO:0007669"/>
    <property type="project" value="TreeGrafter"/>
</dbReference>
<dbReference type="Gene3D" id="1.20.1420.30">
    <property type="entry name" value="NCX, central ion-binding region"/>
    <property type="match status" value="1"/>
</dbReference>
<comment type="subcellular location">
    <subcellularLocation>
        <location evidence="1">Membrane</location>
        <topology evidence="1">Multi-pass membrane protein</topology>
    </subcellularLocation>
</comment>
<feature type="transmembrane region" description="Helical" evidence="8">
    <location>
        <begin position="243"/>
        <end position="265"/>
    </location>
</feature>
<keyword evidence="4" id="KW-0813">Transport</keyword>
<dbReference type="WBParaSite" id="PDA_v2.g31290.t1">
    <property type="protein sequence ID" value="PDA_v2.g31290.t1"/>
    <property type="gene ID" value="PDA_v2.g31290"/>
</dbReference>
<dbReference type="InterPro" id="IPR004481">
    <property type="entry name" value="K/Na/Ca-exchanger"/>
</dbReference>
<keyword evidence="7 8" id="KW-0472">Membrane</keyword>
<dbReference type="GO" id="GO:0006874">
    <property type="term" value="P:intracellular calcium ion homeostasis"/>
    <property type="evidence" value="ECO:0007669"/>
    <property type="project" value="TreeGrafter"/>
</dbReference>
<dbReference type="PANTHER" id="PTHR10846">
    <property type="entry name" value="SODIUM/POTASSIUM/CALCIUM EXCHANGER"/>
    <property type="match status" value="1"/>
</dbReference>
<feature type="transmembrane region" description="Helical" evidence="8">
    <location>
        <begin position="174"/>
        <end position="192"/>
    </location>
</feature>
<dbReference type="GO" id="GO:0008273">
    <property type="term" value="F:calcium, potassium:sodium antiporter activity"/>
    <property type="evidence" value="ECO:0007669"/>
    <property type="project" value="TreeGrafter"/>
</dbReference>
<organism evidence="10 11">
    <name type="scientific">Panagrolaimus davidi</name>
    <dbReference type="NCBI Taxonomy" id="227884"/>
    <lineage>
        <taxon>Eukaryota</taxon>
        <taxon>Metazoa</taxon>
        <taxon>Ecdysozoa</taxon>
        <taxon>Nematoda</taxon>
        <taxon>Chromadorea</taxon>
        <taxon>Rhabditida</taxon>
        <taxon>Tylenchina</taxon>
        <taxon>Panagrolaimomorpha</taxon>
        <taxon>Panagrolaimoidea</taxon>
        <taxon>Panagrolaimidae</taxon>
        <taxon>Panagrolaimus</taxon>
    </lineage>
</organism>
<sequence>MSRSSRLMMRSMLSHQKLKRRNRHTVLLICCTGFIIIFVVYTLGVVIHGTLMAINQYNELKQQNKFEYIEYQQDEITKLLGGPDKDYIQTSKLSGGQRDMASMERSLTRLLRMRRLMSFDDDEGDGGDEGHRIQKRAAAKECPVKVLNDTVDVGDESLFPTDLFTMEQRRKGAILFHFIGLIYMFIALAIVCDEFFVPALGVITEALQISDDVAGATFMAAGGSAPEFFTSVFGVFITENNVGIGTIVGSATFNILCVLAFCTLFSKEVLQLTWWPLFRYVVH</sequence>
<evidence type="ECO:0000256" key="4">
    <source>
        <dbReference type="ARBA" id="ARBA00022568"/>
    </source>
</evidence>
<evidence type="ECO:0000256" key="8">
    <source>
        <dbReference type="SAM" id="Phobius"/>
    </source>
</evidence>
<accession>A0A914QUQ5</accession>
<keyword evidence="5 8" id="KW-0812">Transmembrane</keyword>
<dbReference type="GO" id="GO:0005262">
    <property type="term" value="F:calcium channel activity"/>
    <property type="evidence" value="ECO:0007669"/>
    <property type="project" value="TreeGrafter"/>
</dbReference>
<keyword evidence="4" id="KW-0106">Calcium</keyword>
<evidence type="ECO:0000259" key="9">
    <source>
        <dbReference type="Pfam" id="PF01699"/>
    </source>
</evidence>
<keyword evidence="3" id="KW-0050">Antiport</keyword>
<feature type="transmembrane region" description="Helical" evidence="8">
    <location>
        <begin position="213"/>
        <end position="237"/>
    </location>
</feature>
<name>A0A914QUQ5_9BILA</name>
<dbReference type="Pfam" id="PF01699">
    <property type="entry name" value="Na_Ca_ex"/>
    <property type="match status" value="1"/>
</dbReference>
<proteinExistence type="inferred from homology"/>
<dbReference type="AlphaFoldDB" id="A0A914QUQ5"/>
<evidence type="ECO:0000256" key="7">
    <source>
        <dbReference type="ARBA" id="ARBA00023136"/>
    </source>
</evidence>
<feature type="domain" description="Sodium/calcium exchanger membrane region" evidence="9">
    <location>
        <begin position="178"/>
        <end position="278"/>
    </location>
</feature>
<evidence type="ECO:0000256" key="6">
    <source>
        <dbReference type="ARBA" id="ARBA00022989"/>
    </source>
</evidence>
<evidence type="ECO:0000313" key="11">
    <source>
        <dbReference type="WBParaSite" id="PDA_v2.g31290.t1"/>
    </source>
</evidence>
<dbReference type="InterPro" id="IPR004837">
    <property type="entry name" value="NaCa_Exmemb"/>
</dbReference>
<evidence type="ECO:0000256" key="3">
    <source>
        <dbReference type="ARBA" id="ARBA00022449"/>
    </source>
</evidence>
<evidence type="ECO:0000256" key="1">
    <source>
        <dbReference type="ARBA" id="ARBA00004141"/>
    </source>
</evidence>
<evidence type="ECO:0000313" key="10">
    <source>
        <dbReference type="Proteomes" id="UP000887578"/>
    </source>
</evidence>
<keyword evidence="10" id="KW-1185">Reference proteome</keyword>
<dbReference type="PANTHER" id="PTHR10846:SF72">
    <property type="entry name" value="SODIUM_POTASSIUM_CALCIUM EXCHANGER NCKX30C"/>
    <property type="match status" value="1"/>
</dbReference>
<reference evidence="11" key="1">
    <citation type="submission" date="2022-11" db="UniProtKB">
        <authorList>
            <consortium name="WormBaseParasite"/>
        </authorList>
    </citation>
    <scope>IDENTIFICATION</scope>
</reference>
<evidence type="ECO:0000256" key="5">
    <source>
        <dbReference type="ARBA" id="ARBA00022692"/>
    </source>
</evidence>
<evidence type="ECO:0000256" key="2">
    <source>
        <dbReference type="ARBA" id="ARBA00005364"/>
    </source>
</evidence>
<comment type="similarity">
    <text evidence="2">Belongs to the Ca(2+):cation antiporter (CaCA) (TC 2.A.19) family. SLC24A subfamily.</text>
</comment>
<keyword evidence="4" id="KW-0406">Ion transport</keyword>